<protein>
    <submittedName>
        <fullName evidence="1">Uncharacterized protein</fullName>
    </submittedName>
</protein>
<reference evidence="1 2" key="1">
    <citation type="journal article" date="2022" name="Int. J. Syst. Evol. Microbiol.">
        <title>Apilactobacillus apisilvae sp. nov., Nicolia spurrieriana gen. nov. sp. nov., Bombilactobacillus folatiphilus sp. nov. and Bombilactobacillus thymidiniphilus sp. nov., four new lactic acid bacterial isolates from stingless bees Tetragonula carbonaria and Austroplebeia australis.</title>
        <authorList>
            <person name="Oliphant S.A."/>
            <person name="Watson-Haigh N.S."/>
            <person name="Sumby K.M."/>
            <person name="Gardner J."/>
            <person name="Groom S."/>
            <person name="Jiranek V."/>
        </authorList>
    </citation>
    <scope>NUCLEOTIDE SEQUENCE [LARGE SCALE GENOMIC DNA]</scope>
    <source>
        <strain evidence="1 2">SG5_A10</strain>
    </source>
</reference>
<keyword evidence="2" id="KW-1185">Reference proteome</keyword>
<accession>A0ABY4PH68</accession>
<dbReference type="EMBL" id="CP093362">
    <property type="protein sequence ID" value="UQS85000.1"/>
    <property type="molecule type" value="Genomic_DNA"/>
</dbReference>
<proteinExistence type="predicted"/>
<sequence>MRNNFIYINANLLRNMVKTYGISSADFVNGLDKLPKNIILLNDDRINANNVNIHTKFSVINGQEAIKNFLLNKQIINKKFMDFERNYDLNLLLDTEIASLLYFGHMGMPIDNPFSSKLQNKYVYVSNKNNLLTTYYRNFADFNHILNIGIKRHLRILHNSRRMFIRPLLLKNVPIDILKFIIKVSTDGIFLSFDKTNEHHHEYKIPLLIENKPQSHYIFHDNDDIYEDTIRVGYLKYNFTNSKWQLHIDDESLPSEIYEILN</sequence>
<evidence type="ECO:0000313" key="1">
    <source>
        <dbReference type="EMBL" id="UQS85000.1"/>
    </source>
</evidence>
<dbReference type="RefSeq" id="WP_249510979.1">
    <property type="nucleotide sequence ID" value="NZ_CP093362.1"/>
</dbReference>
<organism evidence="1 2">
    <name type="scientific">Apilactobacillus apisilvae</name>
    <dbReference type="NCBI Taxonomy" id="2923364"/>
    <lineage>
        <taxon>Bacteria</taxon>
        <taxon>Bacillati</taxon>
        <taxon>Bacillota</taxon>
        <taxon>Bacilli</taxon>
        <taxon>Lactobacillales</taxon>
        <taxon>Lactobacillaceae</taxon>
        <taxon>Apilactobacillus</taxon>
    </lineage>
</organism>
<dbReference type="Proteomes" id="UP000831859">
    <property type="component" value="Chromosome"/>
</dbReference>
<name>A0ABY4PH68_9LACO</name>
<gene>
    <name evidence="1" type="ORF">MOO46_07110</name>
</gene>
<evidence type="ECO:0000313" key="2">
    <source>
        <dbReference type="Proteomes" id="UP000831859"/>
    </source>
</evidence>